<evidence type="ECO:0000256" key="6">
    <source>
        <dbReference type="ARBA" id="ARBA00047561"/>
    </source>
</evidence>
<sequence length="148" mass="16171">MKEPYPILIDIANKKIAVVGGGNVAARKVAGLLAKNAKVTVISPAISDKIDSAKVTWIKKKYERSLVENMELIFACTDNNDVNEQIVAEASQFQLVNNTSNKQQSSFYNLAVIEENGIMITVSTNGDSPSKAKQIKNKIKQWLSSSLS</sequence>
<evidence type="ECO:0000256" key="2">
    <source>
        <dbReference type="ARBA" id="ARBA00012400"/>
    </source>
</evidence>
<dbReference type="OrthoDB" id="9773765at2"/>
<evidence type="ECO:0000256" key="1">
    <source>
        <dbReference type="ARBA" id="ARBA00005010"/>
    </source>
</evidence>
<proteinExistence type="predicted"/>
<dbReference type="AlphaFoldDB" id="A0A401FMS9"/>
<organism evidence="7 8">
    <name type="scientific">Lentilactobacillus kosonis</name>
    <dbReference type="NCBI Taxonomy" id="2810561"/>
    <lineage>
        <taxon>Bacteria</taxon>
        <taxon>Bacillati</taxon>
        <taxon>Bacillota</taxon>
        <taxon>Bacilli</taxon>
        <taxon>Lactobacillales</taxon>
        <taxon>Lactobacillaceae</taxon>
        <taxon>Lentilactobacillus</taxon>
    </lineage>
</organism>
<comment type="pathway">
    <text evidence="1">Porphyrin-containing compound metabolism; siroheme biosynthesis; sirohydrochlorin from precorrin-2: step 1/1.</text>
</comment>
<dbReference type="Gene3D" id="3.30.160.110">
    <property type="entry name" value="Siroheme synthase, domain 2"/>
    <property type="match status" value="1"/>
</dbReference>
<reference evidence="7 8" key="1">
    <citation type="submission" date="2017-11" db="EMBL/GenBank/DDBJ databases">
        <title>Draft Genome Sequence of Lactobacillus curieae NBRC 111893 isolated from Koso, a Japanese sugar-Vegetable Fermented Beverage.</title>
        <authorList>
            <person name="Chiou T.Y."/>
            <person name="Oshima K."/>
            <person name="Suda W."/>
            <person name="Hattori M."/>
            <person name="Takahashi T."/>
        </authorList>
    </citation>
    <scope>NUCLEOTIDE SEQUENCE [LARGE SCALE GENOMIC DNA]</scope>
    <source>
        <strain evidence="7 8">NBRC111893</strain>
    </source>
</reference>
<dbReference type="SUPFAM" id="SSF51735">
    <property type="entry name" value="NAD(P)-binding Rossmann-fold domains"/>
    <property type="match status" value="1"/>
</dbReference>
<dbReference type="Gene3D" id="3.40.50.720">
    <property type="entry name" value="NAD(P)-binding Rossmann-like Domain"/>
    <property type="match status" value="1"/>
</dbReference>
<evidence type="ECO:0000256" key="3">
    <source>
        <dbReference type="ARBA" id="ARBA00023002"/>
    </source>
</evidence>
<dbReference type="EC" id="1.3.1.76" evidence="2"/>
<evidence type="ECO:0000313" key="7">
    <source>
        <dbReference type="EMBL" id="GAY73643.1"/>
    </source>
</evidence>
<dbReference type="PANTHER" id="PTHR35330:SF1">
    <property type="entry name" value="SIROHEME BIOSYNTHESIS PROTEIN MET8"/>
    <property type="match status" value="1"/>
</dbReference>
<dbReference type="InterPro" id="IPR036291">
    <property type="entry name" value="NAD(P)-bd_dom_sf"/>
</dbReference>
<dbReference type="InterPro" id="IPR006367">
    <property type="entry name" value="Sirohaem_synthase_N"/>
</dbReference>
<dbReference type="EMBL" id="BEXA01000003">
    <property type="protein sequence ID" value="GAY73643.1"/>
    <property type="molecule type" value="Genomic_DNA"/>
</dbReference>
<dbReference type="Proteomes" id="UP000286974">
    <property type="component" value="Unassembled WGS sequence"/>
</dbReference>
<dbReference type="InterPro" id="IPR028161">
    <property type="entry name" value="Met8-like"/>
</dbReference>
<dbReference type="PANTHER" id="PTHR35330">
    <property type="entry name" value="SIROHEME BIOSYNTHESIS PROTEIN MET8"/>
    <property type="match status" value="1"/>
</dbReference>
<keyword evidence="4" id="KW-0520">NAD</keyword>
<comment type="catalytic activity">
    <reaction evidence="6">
        <text>precorrin-2 + NAD(+) = sirohydrochlorin + NADH + 2 H(+)</text>
        <dbReference type="Rhea" id="RHEA:15613"/>
        <dbReference type="ChEBI" id="CHEBI:15378"/>
        <dbReference type="ChEBI" id="CHEBI:57540"/>
        <dbReference type="ChEBI" id="CHEBI:57945"/>
        <dbReference type="ChEBI" id="CHEBI:58351"/>
        <dbReference type="ChEBI" id="CHEBI:58827"/>
        <dbReference type="EC" id="1.3.1.76"/>
    </reaction>
</comment>
<protein>
    <recommendedName>
        <fullName evidence="2">precorrin-2 dehydrogenase</fullName>
        <ecNumber evidence="2">1.3.1.76</ecNumber>
    </recommendedName>
</protein>
<dbReference type="GO" id="GO:0043115">
    <property type="term" value="F:precorrin-2 dehydrogenase activity"/>
    <property type="evidence" value="ECO:0007669"/>
    <property type="project" value="UniProtKB-EC"/>
</dbReference>
<evidence type="ECO:0000256" key="4">
    <source>
        <dbReference type="ARBA" id="ARBA00023027"/>
    </source>
</evidence>
<accession>A0A401FMS9</accession>
<gene>
    <name evidence="7" type="ORF">NBRC111893_1789</name>
</gene>
<keyword evidence="3 7" id="KW-0560">Oxidoreductase</keyword>
<dbReference type="GO" id="GO:0004325">
    <property type="term" value="F:ferrochelatase activity"/>
    <property type="evidence" value="ECO:0007669"/>
    <property type="project" value="InterPro"/>
</dbReference>
<dbReference type="GO" id="GO:0019354">
    <property type="term" value="P:siroheme biosynthetic process"/>
    <property type="evidence" value="ECO:0007669"/>
    <property type="project" value="UniProtKB-UniPathway"/>
</dbReference>
<evidence type="ECO:0000256" key="5">
    <source>
        <dbReference type="ARBA" id="ARBA00023244"/>
    </source>
</evidence>
<keyword evidence="8" id="KW-1185">Reference proteome</keyword>
<name>A0A401FMS9_9LACO</name>
<comment type="caution">
    <text evidence="7">The sequence shown here is derived from an EMBL/GenBank/DDBJ whole genome shotgun (WGS) entry which is preliminary data.</text>
</comment>
<dbReference type="NCBIfam" id="TIGR01470">
    <property type="entry name" value="cysG_Nterm"/>
    <property type="match status" value="1"/>
</dbReference>
<evidence type="ECO:0000313" key="8">
    <source>
        <dbReference type="Proteomes" id="UP000286974"/>
    </source>
</evidence>
<dbReference type="RefSeq" id="WP_125008532.1">
    <property type="nucleotide sequence ID" value="NZ_BEXA01000003.1"/>
</dbReference>
<dbReference type="SUPFAM" id="SSF75615">
    <property type="entry name" value="Siroheme synthase middle domains-like"/>
    <property type="match status" value="1"/>
</dbReference>
<keyword evidence="5" id="KW-0627">Porphyrin biosynthesis</keyword>
<dbReference type="UniPathway" id="UPA00262">
    <property type="reaction ID" value="UER00222"/>
</dbReference>
<dbReference type="Pfam" id="PF13241">
    <property type="entry name" value="NAD_binding_7"/>
    <property type="match status" value="1"/>
</dbReference>